<protein>
    <submittedName>
        <fullName evidence="1">Uncharacterized protein</fullName>
    </submittedName>
</protein>
<evidence type="ECO:0000313" key="1">
    <source>
        <dbReference type="EMBL" id="PWN52472.1"/>
    </source>
</evidence>
<organism evidence="1 2">
    <name type="scientific">Violaceomyces palustris</name>
    <dbReference type="NCBI Taxonomy" id="1673888"/>
    <lineage>
        <taxon>Eukaryota</taxon>
        <taxon>Fungi</taxon>
        <taxon>Dikarya</taxon>
        <taxon>Basidiomycota</taxon>
        <taxon>Ustilaginomycotina</taxon>
        <taxon>Ustilaginomycetes</taxon>
        <taxon>Violaceomycetales</taxon>
        <taxon>Violaceomycetaceae</taxon>
        <taxon>Violaceomyces</taxon>
    </lineage>
</organism>
<dbReference type="Proteomes" id="UP000245626">
    <property type="component" value="Unassembled WGS sequence"/>
</dbReference>
<proteinExistence type="predicted"/>
<sequence>MAETSIFEVIRQTHEETERYQQALVDILLQASSASSTTHKQKLRQSHKASQLLDRISDRFSSLHQLYKDPLSERANELEKLTGATTRDSVTHSAEQGDDQADALKEFYGRLDRINEYHQKYPQALPDAFSLDFLSFQDADPSTTTSPNEVRGLDLIDKMFSGEEMAGRFLDLYLHHDAFLNLKGGVKKISYLQYIDSFDKLVGPESKVPAETKRTEAYRKYLVNLRQYLSEFLRKTQPLSDIDSIESRALATFGSEWEENRLVGWEDQGDEIFGRGKAKNRDNAAPSENPPSQGEGIWCQACRKMYSKQTVYDAHLKSPKHQKAAAKLAASGGGSAAEQNGSGSHENGDGAAAAENRSKVAEVERAKRISKSKSLAREEVLVMALGKELGTLRSETKSNVERKAALTDRERQAEAEAMEEELNNMKASSGGAGTLSGEAGENEDEDEENDKIYNPLRLPLGWDGKPIPYWLYKLHGLGVEYKCEICSDYVYQGRKNFEKHFQESRHAFGMRALGLPNTVQFRDVTRIQDALALAEKLKRQTKTSQEETGDAEEVEDEQGNTYTRKTYELLKRQGLI</sequence>
<evidence type="ECO:0000313" key="2">
    <source>
        <dbReference type="Proteomes" id="UP000245626"/>
    </source>
</evidence>
<dbReference type="EMBL" id="KZ819775">
    <property type="protein sequence ID" value="PWN52472.1"/>
    <property type="molecule type" value="Genomic_DNA"/>
</dbReference>
<keyword evidence="2" id="KW-1185">Reference proteome</keyword>
<gene>
    <name evidence="1" type="ORF">IE53DRAFT_405134</name>
</gene>
<accession>A0ACD0P348</accession>
<reference evidence="1 2" key="1">
    <citation type="journal article" date="2018" name="Mol. Biol. Evol.">
        <title>Broad Genomic Sampling Reveals a Smut Pathogenic Ancestry of the Fungal Clade Ustilaginomycotina.</title>
        <authorList>
            <person name="Kijpornyongpan T."/>
            <person name="Mondo S.J."/>
            <person name="Barry K."/>
            <person name="Sandor L."/>
            <person name="Lee J."/>
            <person name="Lipzen A."/>
            <person name="Pangilinan J."/>
            <person name="LaButti K."/>
            <person name="Hainaut M."/>
            <person name="Henrissat B."/>
            <person name="Grigoriev I.V."/>
            <person name="Spatafora J.W."/>
            <person name="Aime M.C."/>
        </authorList>
    </citation>
    <scope>NUCLEOTIDE SEQUENCE [LARGE SCALE GENOMIC DNA]</scope>
    <source>
        <strain evidence="1 2">SA 807</strain>
    </source>
</reference>
<name>A0ACD0P348_9BASI</name>